<proteinExistence type="predicted"/>
<dbReference type="Gene3D" id="2.60.40.10">
    <property type="entry name" value="Immunoglobulins"/>
    <property type="match status" value="3"/>
</dbReference>
<dbReference type="InterPro" id="IPR036116">
    <property type="entry name" value="FN3_sf"/>
</dbReference>
<dbReference type="PROSITE" id="PS51257">
    <property type="entry name" value="PROKAR_LIPOPROTEIN"/>
    <property type="match status" value="1"/>
</dbReference>
<dbReference type="InterPro" id="IPR003961">
    <property type="entry name" value="FN3_dom"/>
</dbReference>
<name>G0L0T6_ZOBGA</name>
<dbReference type="InterPro" id="IPR011871">
    <property type="entry name" value="Fib_succ_major"/>
</dbReference>
<dbReference type="EMBL" id="FP476056">
    <property type="protein sequence ID" value="CAZ94427.1"/>
    <property type="molecule type" value="Genomic_DNA"/>
</dbReference>
<dbReference type="InterPro" id="IPR013783">
    <property type="entry name" value="Ig-like_fold"/>
</dbReference>
<feature type="domain" description="Fibronectin type-III" evidence="1">
    <location>
        <begin position="228"/>
        <end position="325"/>
    </location>
</feature>
<keyword evidence="3" id="KW-1185">Reference proteome</keyword>
<dbReference type="SUPFAM" id="SSF49265">
    <property type="entry name" value="Fibronectin type III"/>
    <property type="match status" value="2"/>
</dbReference>
<dbReference type="Pfam" id="PF09603">
    <property type="entry name" value="Fib_succ_major"/>
    <property type="match status" value="1"/>
</dbReference>
<organism evidence="2 3">
    <name type="scientific">Zobellia galactanivorans (strain DSM 12802 / CCUG 47099 / CIP 106680 / NCIMB 13871 / Dsij)</name>
    <dbReference type="NCBI Taxonomy" id="63186"/>
    <lineage>
        <taxon>Bacteria</taxon>
        <taxon>Pseudomonadati</taxon>
        <taxon>Bacteroidota</taxon>
        <taxon>Flavobacteriia</taxon>
        <taxon>Flavobacteriales</taxon>
        <taxon>Flavobacteriaceae</taxon>
        <taxon>Zobellia</taxon>
    </lineage>
</organism>
<dbReference type="Proteomes" id="UP000008898">
    <property type="component" value="Chromosome"/>
</dbReference>
<dbReference type="AlphaFoldDB" id="G0L0T6"/>
<reference evidence="2 3" key="2">
    <citation type="journal article" date="2012" name="Environ. Microbiol.">
        <title>Characterization of the first alginolytic operons in a marine bacterium: from their emergence in marine Flavobacteriia to their independent transfers to marine Proteobacteria and human gut Bacteroides.</title>
        <authorList>
            <person name="Thomas F."/>
            <person name="Barbeyron T."/>
            <person name="Tonon T."/>
            <person name="Genicot S."/>
            <person name="Czjzek M."/>
            <person name="Michel G."/>
        </authorList>
    </citation>
    <scope>NUCLEOTIDE SEQUENCE [LARGE SCALE GENOMIC DNA]</scope>
    <source>
        <strain evidence="3">DSM 12802 / CCUG 47099 / CIP 106680 / NCIMB 13871 / Dsij</strain>
    </source>
</reference>
<evidence type="ECO:0000313" key="3">
    <source>
        <dbReference type="Proteomes" id="UP000008898"/>
    </source>
</evidence>
<reference evidence="3" key="1">
    <citation type="submission" date="2009-07" db="EMBL/GenBank/DDBJ databases">
        <title>Complete genome sequence of Zobellia galactanivorans Dsij.</title>
        <authorList>
            <consortium name="Genoscope - CEA"/>
        </authorList>
    </citation>
    <scope>NUCLEOTIDE SEQUENCE [LARGE SCALE GENOMIC DNA]</scope>
    <source>
        <strain evidence="3">DSM 12802 / CCUG 47099 / CIP 106680 / NCIMB 13871 / Dsij</strain>
    </source>
</reference>
<dbReference type="OrthoDB" id="9805760at2"/>
<dbReference type="PROSITE" id="PS50853">
    <property type="entry name" value="FN3"/>
    <property type="match status" value="1"/>
</dbReference>
<accession>G0L0T6</accession>
<evidence type="ECO:0000259" key="1">
    <source>
        <dbReference type="PROSITE" id="PS50853"/>
    </source>
</evidence>
<sequence length="621" mass="69806">MKYIEKVLMVISFVSVITLLSCNNDDEETIELSDPRISLKSPGDKSDGIDIAPTFSWEATDPMQKSLKYDFYLGLDSTKLFSQASKLEATTYTLTDYKLRKDKVYYWQVFADNGSDRAASEIWSFSSIPAPDAPILDGPSDNIFVRDQLEFTWQEVVAGEGEELQYQVFFGKTNPPKEKVATTKELAYSMDPVDLEVGEVYYWQVKVSDLINDSASEVRMFKKLKPGAPDEPMATSPEHKSGQYSSNITLKWNEAPDPENDAVSYTVYLDEVSPPNVKLGENISATQINAEGLEINKPYYWRIEASDPMGNTTESSVFSFTILNAGAPGAPIVQDLAVNGVFSLDESLVWAKADGAVSYDVYIDTVYPPLNKVADGLTETEYKVPNSDIPSDITDVKTYYAIVVAKDADGNESSSVPLQFTPQMTGSIRDARGDEVNHYEWVRVGTQVWMSQNLRATRFTDGEKINQLGLNELVKDDVNALYYNEHPAVEGFPSNWVNTYGRVYSWWVVESAIAPEGWHVMKPSDINTLKAYAGHPRNLLSEWHEGGANIYGLNYETAGWRYPSSNDFVEGFRVPLEQSRANLWVNNGNYGVWELNASYNNTFRYFDYHSGMMFGIRLVKD</sequence>
<dbReference type="CDD" id="cd00063">
    <property type="entry name" value="FN3"/>
    <property type="match status" value="1"/>
</dbReference>
<gene>
    <name evidence="2" type="ordered locus">zobellia_354</name>
</gene>
<dbReference type="KEGG" id="zga:ZOBELLIA_354"/>
<evidence type="ECO:0000313" key="2">
    <source>
        <dbReference type="EMBL" id="CAZ94427.1"/>
    </source>
</evidence>
<dbReference type="STRING" id="63186.ZOBELLIA_354"/>
<dbReference type="RefSeq" id="WP_013991740.1">
    <property type="nucleotide sequence ID" value="NC_015844.1"/>
</dbReference>
<protein>
    <submittedName>
        <fullName evidence="2">Fibronectin type-III repeats protein</fullName>
    </submittedName>
</protein>
<dbReference type="HOGENOM" id="CLU_440011_0_0_10"/>